<feature type="compositionally biased region" description="Basic and acidic residues" evidence="2">
    <location>
        <begin position="676"/>
        <end position="687"/>
    </location>
</feature>
<organism evidence="3 4">
    <name type="scientific">Microdochium trichocladiopsis</name>
    <dbReference type="NCBI Taxonomy" id="1682393"/>
    <lineage>
        <taxon>Eukaryota</taxon>
        <taxon>Fungi</taxon>
        <taxon>Dikarya</taxon>
        <taxon>Ascomycota</taxon>
        <taxon>Pezizomycotina</taxon>
        <taxon>Sordariomycetes</taxon>
        <taxon>Xylariomycetidae</taxon>
        <taxon>Xylariales</taxon>
        <taxon>Microdochiaceae</taxon>
        <taxon>Microdochium</taxon>
    </lineage>
</organism>
<dbReference type="GeneID" id="70178158"/>
<evidence type="ECO:0000313" key="4">
    <source>
        <dbReference type="Proteomes" id="UP000756346"/>
    </source>
</evidence>
<evidence type="ECO:0000256" key="1">
    <source>
        <dbReference type="SAM" id="Coils"/>
    </source>
</evidence>
<feature type="region of interest" description="Disordered" evidence="2">
    <location>
        <begin position="223"/>
        <end position="264"/>
    </location>
</feature>
<dbReference type="OrthoDB" id="4848543at2759"/>
<feature type="compositionally biased region" description="Low complexity" evidence="2">
    <location>
        <begin position="665"/>
        <end position="675"/>
    </location>
</feature>
<dbReference type="EMBL" id="JAGTJQ010000001">
    <property type="protein sequence ID" value="KAH7040813.1"/>
    <property type="molecule type" value="Genomic_DNA"/>
</dbReference>
<accession>A0A9P9BVY7</accession>
<evidence type="ECO:0000256" key="2">
    <source>
        <dbReference type="SAM" id="MobiDB-lite"/>
    </source>
</evidence>
<proteinExistence type="predicted"/>
<sequence length="701" mass="78577">MHEGIIEELQRQLAESNEVVFNQWQENQSLQETMWSYEYEAANLSEMREALGTLTSQLTGQEMTLREKENSIENQAEEIAELQSQLARQATSVQSSEQRLLKEEESHQQYRHTICGQLAVLEGKLADAEKLAAEKDLVCKRKDESLDTLNSELATEKGRSRAMEEQLEKAHRKFEQHNRALHEQQAQRLLEAVNNSTEKAEAERTELLKKLKAANLANEKLQQELSGRSRELQQLEDQKRTEDLEREEADQRARAREEERQKALDDATTKLGIVEVERADLKEQLRTADQNNKKLGEELSGAQSASEVSGVRVRQLEISLQELSSEKEQLQELHEVAVANAAMLQQALIEAERAAEADESARDKTASAELSAALKVANDSLMAFRTSQDSREKLQTSLEEFSGGRLASAKWLQSLSRLQNDKSSTIELGEQLEKVLRVHEVLLQFWERHDKTVFEVSQNVESSLAPAPGFIPIAPVSNAATSNNVDHERRVSIKSPAVLEGVDMPISVEQERLTRRGLVVPRSIMKLQSQISENPIADSQADDSMQAHELEIPDSQVVVQPVAPRANLRRPVVHTMYNRRVSSSSTGTEIQPLEAQNTGSSAAREGQSHTTLHDLAPRQGSLSTGRMHARNTRKAGPGSDDPQRKRLKLSRSMSQYFSQPSEAESQSSTISALSSQERRGGPIERKSSRVITYSQQTALRA</sequence>
<feature type="compositionally biased region" description="Polar residues" evidence="2">
    <location>
        <begin position="651"/>
        <end position="664"/>
    </location>
</feature>
<name>A0A9P9BVY7_9PEZI</name>
<feature type="compositionally biased region" description="Basic and acidic residues" evidence="2">
    <location>
        <begin position="227"/>
        <end position="264"/>
    </location>
</feature>
<feature type="compositionally biased region" description="Polar residues" evidence="2">
    <location>
        <begin position="580"/>
        <end position="601"/>
    </location>
</feature>
<dbReference type="RefSeq" id="XP_046018868.1">
    <property type="nucleotide sequence ID" value="XM_046148612.1"/>
</dbReference>
<dbReference type="Proteomes" id="UP000756346">
    <property type="component" value="Unassembled WGS sequence"/>
</dbReference>
<comment type="caution">
    <text evidence="3">The sequence shown here is derived from an EMBL/GenBank/DDBJ whole genome shotgun (WGS) entry which is preliminary data.</text>
</comment>
<dbReference type="AlphaFoldDB" id="A0A9P9BVY7"/>
<feature type="coiled-coil region" evidence="1">
    <location>
        <begin position="58"/>
        <end position="99"/>
    </location>
</feature>
<keyword evidence="1" id="KW-0175">Coiled coil</keyword>
<gene>
    <name evidence="3" type="ORF">B0I36DRAFT_15747</name>
</gene>
<evidence type="ECO:0000313" key="3">
    <source>
        <dbReference type="EMBL" id="KAH7040813.1"/>
    </source>
</evidence>
<keyword evidence="4" id="KW-1185">Reference proteome</keyword>
<reference evidence="3" key="1">
    <citation type="journal article" date="2021" name="Nat. Commun.">
        <title>Genetic determinants of endophytism in the Arabidopsis root mycobiome.</title>
        <authorList>
            <person name="Mesny F."/>
            <person name="Miyauchi S."/>
            <person name="Thiergart T."/>
            <person name="Pickel B."/>
            <person name="Atanasova L."/>
            <person name="Karlsson M."/>
            <person name="Huettel B."/>
            <person name="Barry K.W."/>
            <person name="Haridas S."/>
            <person name="Chen C."/>
            <person name="Bauer D."/>
            <person name="Andreopoulos W."/>
            <person name="Pangilinan J."/>
            <person name="LaButti K."/>
            <person name="Riley R."/>
            <person name="Lipzen A."/>
            <person name="Clum A."/>
            <person name="Drula E."/>
            <person name="Henrissat B."/>
            <person name="Kohler A."/>
            <person name="Grigoriev I.V."/>
            <person name="Martin F.M."/>
            <person name="Hacquard S."/>
        </authorList>
    </citation>
    <scope>NUCLEOTIDE SEQUENCE</scope>
    <source>
        <strain evidence="3">MPI-CAGE-CH-0230</strain>
    </source>
</reference>
<protein>
    <submittedName>
        <fullName evidence="3">Uncharacterized protein</fullName>
    </submittedName>
</protein>
<feature type="compositionally biased region" description="Polar residues" evidence="2">
    <location>
        <begin position="689"/>
        <end position="701"/>
    </location>
</feature>
<feature type="region of interest" description="Disordered" evidence="2">
    <location>
        <begin position="577"/>
        <end position="701"/>
    </location>
</feature>